<sequence length="931" mass="97052">MDSLACSLEDEPPQATSTSLEAFVSRLEVALAAGRALDVDPGTVEGIARGLPGASLPPLSVKRAGHRLWQVCATGATARTPLLSGPAAAGTRELACELIEMGMAQTGSWGAGDQFDLILQWAVTGKAWLDLEKHAAAVRCLSRSSAAWDSYSQDGHAAGAPEAEAERLVEAALQTQLWMSSAMAQTGSYDQAFIALSKAAGILKNSPALAEVSQGAFLAACREQAAVLRKRGSTRLAADALLLACTVLPVEGGSKGCRAQPERADLLRELALCHVELREHETAVLHAREALRLEAVDSSGHAKSLRALLSALCASGAAARGAPAAPAAAGRGSGGDDIGEAALSFVAHRRAKLADCLDMCRDLADRGLDATFLACLARLRGRLRGGGPGELGAVWLLGAQVLASRIEEAGPDGGEAAVDGLCELLDDVEAAEERPPQLAAQLSSLLWGLGEALCRSGRPLAATAWLHRALPLLGEEGHVAAGWRVLAACHFKAGEVDQARRCAETALAYDPADAHAATLLLLHAVVQGEADVAHGLLKRVRAQEFSFSAVQAAYLVQEMGKRPPSKLHLDCMELIWETSLEDPVSAQEAGIPPQRLLRLLLETCTASGEPAARLARYLGKAASVAGLPEADAAWCAELAWSRSSELMAEGQWADCTVLLERTHALLCCCGATAAAAQAECAAAIARSLLQQARKEGNEKDARDLRQRAVAWAERGRSGLHSRGCAAVSGREKAAADQALASLQFEALCLLGSPLLEGAPGEELLAVAAKERAVVARLARRAVEADNAVQATRCLRAYLRIAASEEDAGGAAAAAARRELAGLRASGGTPGDDDEEAVRACEEASRLLRSGAAAPGFPSQLPEKEALWLAAVTWNSGTELAAPPGNDGFAARRLRAGLDLFKAIGERAANGGDVKRLHARLEVALAACEVGQ</sequence>
<name>A0A7S4V667_9DINO</name>
<keyword evidence="1" id="KW-0677">Repeat</keyword>
<dbReference type="InterPro" id="IPR011990">
    <property type="entry name" value="TPR-like_helical_dom_sf"/>
</dbReference>
<evidence type="ECO:0008006" key="5">
    <source>
        <dbReference type="Google" id="ProtNLM"/>
    </source>
</evidence>
<accession>A0A7S4V667</accession>
<reference evidence="4" key="1">
    <citation type="submission" date="2021-01" db="EMBL/GenBank/DDBJ databases">
        <authorList>
            <person name="Corre E."/>
            <person name="Pelletier E."/>
            <person name="Niang G."/>
            <person name="Scheremetjew M."/>
            <person name="Finn R."/>
            <person name="Kale V."/>
            <person name="Holt S."/>
            <person name="Cochrane G."/>
            <person name="Meng A."/>
            <person name="Brown T."/>
            <person name="Cohen L."/>
        </authorList>
    </citation>
    <scope>NUCLEOTIDE SEQUENCE</scope>
    <source>
        <strain evidence="4">CCMP3105</strain>
    </source>
</reference>
<dbReference type="AlphaFoldDB" id="A0A7S4V667"/>
<dbReference type="InterPro" id="IPR013105">
    <property type="entry name" value="TPR_2"/>
</dbReference>
<dbReference type="Pfam" id="PF07719">
    <property type="entry name" value="TPR_2"/>
    <property type="match status" value="1"/>
</dbReference>
<dbReference type="PROSITE" id="PS50005">
    <property type="entry name" value="TPR"/>
    <property type="match status" value="1"/>
</dbReference>
<dbReference type="SUPFAM" id="SSF48452">
    <property type="entry name" value="TPR-like"/>
    <property type="match status" value="1"/>
</dbReference>
<dbReference type="PANTHER" id="PTHR40375:SF2">
    <property type="entry name" value="SPORULATION-SPECIFIC PROTEIN 22"/>
    <property type="match status" value="1"/>
</dbReference>
<protein>
    <recommendedName>
        <fullName evidence="5">Protein ZIP4 homolog</fullName>
    </recommendedName>
</protein>
<proteinExistence type="predicted"/>
<evidence type="ECO:0000256" key="1">
    <source>
        <dbReference type="ARBA" id="ARBA00022737"/>
    </source>
</evidence>
<dbReference type="SMART" id="SM00028">
    <property type="entry name" value="TPR"/>
    <property type="match status" value="4"/>
</dbReference>
<dbReference type="GO" id="GO:0090173">
    <property type="term" value="P:regulation of synaptonemal complex assembly"/>
    <property type="evidence" value="ECO:0007669"/>
    <property type="project" value="InterPro"/>
</dbReference>
<feature type="repeat" description="TPR" evidence="3">
    <location>
        <begin position="480"/>
        <end position="513"/>
    </location>
</feature>
<organism evidence="4">
    <name type="scientific">Alexandrium monilatum</name>
    <dbReference type="NCBI Taxonomy" id="311494"/>
    <lineage>
        <taxon>Eukaryota</taxon>
        <taxon>Sar</taxon>
        <taxon>Alveolata</taxon>
        <taxon>Dinophyceae</taxon>
        <taxon>Gonyaulacales</taxon>
        <taxon>Pyrocystaceae</taxon>
        <taxon>Alexandrium</taxon>
    </lineage>
</organism>
<evidence type="ECO:0000313" key="4">
    <source>
        <dbReference type="EMBL" id="CAE4578817.1"/>
    </source>
</evidence>
<dbReference type="EMBL" id="HBNR01026516">
    <property type="protein sequence ID" value="CAE4578817.1"/>
    <property type="molecule type" value="Transcribed_RNA"/>
</dbReference>
<dbReference type="PANTHER" id="PTHR40375">
    <property type="entry name" value="SPORULATION-SPECIFIC PROTEIN 22"/>
    <property type="match status" value="1"/>
</dbReference>
<gene>
    <name evidence="4" type="ORF">AMON00008_LOCUS17923</name>
</gene>
<dbReference type="Gene3D" id="1.25.40.10">
    <property type="entry name" value="Tetratricopeptide repeat domain"/>
    <property type="match status" value="2"/>
</dbReference>
<dbReference type="InterPro" id="IPR039057">
    <property type="entry name" value="Spo22/ZIP4"/>
</dbReference>
<evidence type="ECO:0000256" key="3">
    <source>
        <dbReference type="PROSITE-ProRule" id="PRU00339"/>
    </source>
</evidence>
<evidence type="ECO:0000256" key="2">
    <source>
        <dbReference type="ARBA" id="ARBA00022803"/>
    </source>
</evidence>
<dbReference type="InterPro" id="IPR019734">
    <property type="entry name" value="TPR_rpt"/>
</dbReference>
<keyword evidence="2 3" id="KW-0802">TPR repeat</keyword>